<keyword evidence="3" id="KW-1185">Reference proteome</keyword>
<accession>R8BLG1</accession>
<gene>
    <name evidence="2" type="ORF">UCRPA7_4270</name>
</gene>
<dbReference type="eggNOG" id="ENOG502SMN8">
    <property type="taxonomic scope" value="Eukaryota"/>
</dbReference>
<dbReference type="KEGG" id="tmn:UCRPA7_4270"/>
<dbReference type="OrthoDB" id="4475584at2759"/>
<dbReference type="EMBL" id="KB933101">
    <property type="protein sequence ID" value="EOO00226.1"/>
    <property type="molecule type" value="Genomic_DNA"/>
</dbReference>
<dbReference type="RefSeq" id="XP_007915049.1">
    <property type="nucleotide sequence ID" value="XM_007916858.1"/>
</dbReference>
<reference evidence="3" key="1">
    <citation type="journal article" date="2013" name="Genome Announc.">
        <title>Draft genome sequence of the ascomycete Phaeoacremonium aleophilum strain UCR-PA7, a causal agent of the esca disease complex in grapevines.</title>
        <authorList>
            <person name="Blanco-Ulate B."/>
            <person name="Rolshausen P."/>
            <person name="Cantu D."/>
        </authorList>
    </citation>
    <scope>NUCLEOTIDE SEQUENCE [LARGE SCALE GENOMIC DNA]</scope>
    <source>
        <strain evidence="3">UCR-PA7</strain>
    </source>
</reference>
<dbReference type="GO" id="GO:0005634">
    <property type="term" value="C:nucleus"/>
    <property type="evidence" value="ECO:0007669"/>
    <property type="project" value="TreeGrafter"/>
</dbReference>
<keyword evidence="1" id="KW-0539">Nucleus</keyword>
<evidence type="ECO:0000313" key="2">
    <source>
        <dbReference type="EMBL" id="EOO00226.1"/>
    </source>
</evidence>
<proteinExistence type="predicted"/>
<evidence type="ECO:0000256" key="1">
    <source>
        <dbReference type="ARBA" id="ARBA00023242"/>
    </source>
</evidence>
<dbReference type="GeneID" id="19324704"/>
<name>R8BLG1_PHAM7</name>
<dbReference type="GO" id="GO:0000976">
    <property type="term" value="F:transcription cis-regulatory region binding"/>
    <property type="evidence" value="ECO:0007669"/>
    <property type="project" value="TreeGrafter"/>
</dbReference>
<protein>
    <submittedName>
        <fullName evidence="2">Putative c6 zinc finger domain-containing protein</fullName>
    </submittedName>
</protein>
<dbReference type="HOGENOM" id="CLU_105154_0_0_1"/>
<dbReference type="GO" id="GO:0003700">
    <property type="term" value="F:DNA-binding transcription factor activity"/>
    <property type="evidence" value="ECO:0007669"/>
    <property type="project" value="TreeGrafter"/>
</dbReference>
<dbReference type="PANTHER" id="PTHR37534:SF2">
    <property type="entry name" value="N-ACETYLTRANSFERASE DOMAIN-CONTAINING PROTEIN"/>
    <property type="match status" value="1"/>
</dbReference>
<sequence length="230" mass="26138">MIGSFKLSAALVSGNRVPLEKLQLVQPQWNDSSMTDSIYQYTREPLMLCARAINFIAGDVSSPATEFPIPLAQAWRHIAEELGAWYTNRPEEFQPIVELDLDSRAGERLFPTVLFTNGAAVLANQLYHTAMMILLQHKPRTLVLDSRRSSAVSPLWHAQRVCGIALNNDRRECWDLSLVSSLFVAAKKMTYEPQQREILRRFDAIARVTGWNIGRFSSMLRDEWDISDKG</sequence>
<dbReference type="PANTHER" id="PTHR37534">
    <property type="entry name" value="TRANSCRIPTIONAL ACTIVATOR PROTEIN UGA3"/>
    <property type="match status" value="1"/>
</dbReference>
<dbReference type="GO" id="GO:0045944">
    <property type="term" value="P:positive regulation of transcription by RNA polymerase II"/>
    <property type="evidence" value="ECO:0007669"/>
    <property type="project" value="TreeGrafter"/>
</dbReference>
<dbReference type="AlphaFoldDB" id="R8BLG1"/>
<dbReference type="Proteomes" id="UP000014074">
    <property type="component" value="Unassembled WGS sequence"/>
</dbReference>
<organism evidence="2 3">
    <name type="scientific">Phaeoacremonium minimum (strain UCR-PA7)</name>
    <name type="common">Esca disease fungus</name>
    <name type="synonym">Togninia minima</name>
    <dbReference type="NCBI Taxonomy" id="1286976"/>
    <lineage>
        <taxon>Eukaryota</taxon>
        <taxon>Fungi</taxon>
        <taxon>Dikarya</taxon>
        <taxon>Ascomycota</taxon>
        <taxon>Pezizomycotina</taxon>
        <taxon>Sordariomycetes</taxon>
        <taxon>Sordariomycetidae</taxon>
        <taxon>Togniniales</taxon>
        <taxon>Togniniaceae</taxon>
        <taxon>Phaeoacremonium</taxon>
    </lineage>
</organism>
<evidence type="ECO:0000313" key="3">
    <source>
        <dbReference type="Proteomes" id="UP000014074"/>
    </source>
</evidence>